<dbReference type="EMBL" id="AE014184">
    <property type="protein sequence ID" value="AAO44539.1"/>
    <property type="molecule type" value="Genomic_DNA"/>
</dbReference>
<dbReference type="Pfam" id="PF01464">
    <property type="entry name" value="SLT"/>
    <property type="match status" value="1"/>
</dbReference>
<accession>Q83G77</accession>
<sequence length="212" mass="24382">MMRSIRYKSLAWRLPRRELRKKEALRKRRGWPVRVAVATFTMTLLSGTPSGAYAFDDVYRSAWQGFENLQDLKKEGQTLALGGYFVSPHAQDSRAYTSRPLGSFSVLYKPVATSEIQSWALERVYASGWDYRQFTCLVLLWNKESGWNPYAMNRYSGAYGIPQALPGNKMKVAGDDWRTNPKTQVSWGLRYISARFGNPCGAWEHSVRKGWY</sequence>
<dbReference type="eggNOG" id="COG0741">
    <property type="taxonomic scope" value="Bacteria"/>
</dbReference>
<dbReference type="InterPro" id="IPR023346">
    <property type="entry name" value="Lysozyme-like_dom_sf"/>
</dbReference>
<keyword evidence="3" id="KW-1185">Reference proteome</keyword>
<dbReference type="KEGG" id="twh:TWT_442"/>
<evidence type="ECO:0000313" key="2">
    <source>
        <dbReference type="EMBL" id="AAO44539.1"/>
    </source>
</evidence>
<dbReference type="AlphaFoldDB" id="Q83G77"/>
<evidence type="ECO:0000313" key="3">
    <source>
        <dbReference type="Proteomes" id="UP000002200"/>
    </source>
</evidence>
<reference evidence="2 3" key="1">
    <citation type="journal article" date="2003" name="Genome Res.">
        <title>Tropheryma whipplei twist: a human pathogenic Actinobacteria with a reduced genome.</title>
        <authorList>
            <person name="Raoult D."/>
            <person name="Ogata H."/>
            <person name="Audic S."/>
            <person name="Robert C."/>
            <person name="Suhre K."/>
            <person name="Drancourt M."/>
            <person name="Claverie J.-M."/>
        </authorList>
    </citation>
    <scope>NUCLEOTIDE SEQUENCE [LARGE SCALE GENOMIC DNA]</scope>
    <source>
        <strain evidence="2 3">Twist</strain>
    </source>
</reference>
<dbReference type="HOGENOM" id="CLU_1299273_0_0_11"/>
<organism evidence="2 3">
    <name type="scientific">Tropheryma whipplei (strain Twist)</name>
    <name type="common">Whipple's bacillus</name>
    <dbReference type="NCBI Taxonomy" id="203267"/>
    <lineage>
        <taxon>Bacteria</taxon>
        <taxon>Bacillati</taxon>
        <taxon>Actinomycetota</taxon>
        <taxon>Actinomycetes</taxon>
        <taxon>Micrococcales</taxon>
        <taxon>Tropherymataceae</taxon>
        <taxon>Tropheryma</taxon>
    </lineage>
</organism>
<dbReference type="SUPFAM" id="SSF53955">
    <property type="entry name" value="Lysozyme-like"/>
    <property type="match status" value="1"/>
</dbReference>
<proteinExistence type="predicted"/>
<name>Q83G77_TROWT</name>
<dbReference type="Proteomes" id="UP000002200">
    <property type="component" value="Chromosome"/>
</dbReference>
<dbReference type="Gene3D" id="1.10.530.10">
    <property type="match status" value="1"/>
</dbReference>
<gene>
    <name evidence="2" type="ordered locus">TWT_442</name>
</gene>
<feature type="domain" description="Transglycosylase SLT" evidence="1">
    <location>
        <begin position="137"/>
        <end position="199"/>
    </location>
</feature>
<dbReference type="STRING" id="203267.TWT_442"/>
<dbReference type="OrthoDB" id="9766277at2"/>
<dbReference type="InterPro" id="IPR008258">
    <property type="entry name" value="Transglycosylase_SLT_dom_1"/>
</dbReference>
<evidence type="ECO:0000259" key="1">
    <source>
        <dbReference type="Pfam" id="PF01464"/>
    </source>
</evidence>
<protein>
    <recommendedName>
        <fullName evidence="1">Transglycosylase SLT domain-containing protein</fullName>
    </recommendedName>
</protein>